<dbReference type="Proteomes" id="UP001243846">
    <property type="component" value="Unassembled WGS sequence"/>
</dbReference>
<accession>A0ABT8DA73</accession>
<gene>
    <name evidence="3" type="ORF">QWZ10_15265</name>
</gene>
<evidence type="ECO:0000259" key="2">
    <source>
        <dbReference type="Pfam" id="PF21142"/>
    </source>
</evidence>
<organism evidence="3 4">
    <name type="scientific">Paracoccus cavernae</name>
    <dbReference type="NCBI Taxonomy" id="1571207"/>
    <lineage>
        <taxon>Bacteria</taxon>
        <taxon>Pseudomonadati</taxon>
        <taxon>Pseudomonadota</taxon>
        <taxon>Alphaproteobacteria</taxon>
        <taxon>Rhodobacterales</taxon>
        <taxon>Paracoccaceae</taxon>
        <taxon>Paracoccus</taxon>
    </lineage>
</organism>
<dbReference type="PANTHER" id="PTHR40094">
    <property type="entry name" value="ALPHA-2-MACROGLOBULIN HOMOLOG"/>
    <property type="match status" value="1"/>
</dbReference>
<keyword evidence="4" id="KW-1185">Reference proteome</keyword>
<feature type="domain" description="Alpha-2 macroglobulin MG2" evidence="2">
    <location>
        <begin position="69"/>
        <end position="174"/>
    </location>
</feature>
<evidence type="ECO:0000313" key="4">
    <source>
        <dbReference type="Proteomes" id="UP001243846"/>
    </source>
</evidence>
<name>A0ABT8DA73_9RHOB</name>
<dbReference type="InterPro" id="IPR049120">
    <property type="entry name" value="A2M_bMG2"/>
</dbReference>
<protein>
    <submittedName>
        <fullName evidence="3">Uncharacterized protein</fullName>
    </submittedName>
</protein>
<dbReference type="InterPro" id="IPR021868">
    <property type="entry name" value="Alpha_2_Macroglob_MG3"/>
</dbReference>
<dbReference type="Pfam" id="PF11974">
    <property type="entry name" value="bMG3"/>
    <property type="match status" value="1"/>
</dbReference>
<dbReference type="EMBL" id="JAUFRC010000001">
    <property type="protein sequence ID" value="MDN3712778.1"/>
    <property type="molecule type" value="Genomic_DNA"/>
</dbReference>
<dbReference type="InterPro" id="IPR051802">
    <property type="entry name" value="YfhM-like"/>
</dbReference>
<feature type="domain" description="Alpha-2-macroglobulin MG3" evidence="1">
    <location>
        <begin position="196"/>
        <end position="254"/>
    </location>
</feature>
<comment type="caution">
    <text evidence="3">The sequence shown here is derived from an EMBL/GenBank/DDBJ whole genome shotgun (WGS) entry which is preliminary data.</text>
</comment>
<evidence type="ECO:0000313" key="3">
    <source>
        <dbReference type="EMBL" id="MDN3712778.1"/>
    </source>
</evidence>
<dbReference type="PANTHER" id="PTHR40094:SF1">
    <property type="entry name" value="UBIQUITIN DOMAIN-CONTAINING PROTEIN"/>
    <property type="match status" value="1"/>
</dbReference>
<dbReference type="Pfam" id="PF21142">
    <property type="entry name" value="A2M_bMG2"/>
    <property type="match status" value="1"/>
</dbReference>
<proteinExistence type="predicted"/>
<reference evidence="4" key="1">
    <citation type="journal article" date="2019" name="Int. J. Syst. Evol. Microbiol.">
        <title>The Global Catalogue of Microorganisms (GCM) 10K type strain sequencing project: providing services to taxonomists for standard genome sequencing and annotation.</title>
        <authorList>
            <consortium name="The Broad Institute Genomics Platform"/>
            <consortium name="The Broad Institute Genome Sequencing Center for Infectious Disease"/>
            <person name="Wu L."/>
            <person name="Ma J."/>
        </authorList>
    </citation>
    <scope>NUCLEOTIDE SEQUENCE [LARGE SCALE GENOMIC DNA]</scope>
    <source>
        <strain evidence="4">CECT 8482</strain>
    </source>
</reference>
<evidence type="ECO:0000259" key="1">
    <source>
        <dbReference type="Pfam" id="PF11974"/>
    </source>
</evidence>
<sequence length="265" mass="28579">MNYADFMRLPATDMAVTVNGSELCLTGLTFGQQIEVTLRAGLPAKGGDTLPKDITLRSYIRDRDPSLRFPSRAFVLPSGGDQGLSVSTVNVDLMDLTLLRLSDRNLLRTMSDGLFATPLDSWQAGYFSDGLATEVWRGKAEPAKPSGQETLNREITSRLAIPAEAGNLAPGIYLLQASIDGKDIDDTGVATQWFVISDFGISSYSGTDGLTVAVRSLADTSAKSGVEVALVSRANEVLARAITDDQGIAHFAPAFRWVRVRPRPR</sequence>